<evidence type="ECO:0000313" key="2">
    <source>
        <dbReference type="Proteomes" id="UP000276133"/>
    </source>
</evidence>
<keyword evidence="2" id="KW-1185">Reference proteome</keyword>
<sequence>MEAKKNGIMEKNQALKAKSIFLIKIRIEENQNKRLSKKINCLNSYFRKFSITSVRNEILQNYLAIAKTNYQILNELFLGLATKAKYLISLPHPTQTSQHSN</sequence>
<reference evidence="1 2" key="1">
    <citation type="journal article" date="2018" name="Sci. Rep.">
        <title>Genomic signatures of local adaptation to the degree of environmental predictability in rotifers.</title>
        <authorList>
            <person name="Franch-Gras L."/>
            <person name="Hahn C."/>
            <person name="Garcia-Roger E.M."/>
            <person name="Carmona M.J."/>
            <person name="Serra M."/>
            <person name="Gomez A."/>
        </authorList>
    </citation>
    <scope>NUCLEOTIDE SEQUENCE [LARGE SCALE GENOMIC DNA]</scope>
    <source>
        <strain evidence="1">HYR1</strain>
    </source>
</reference>
<evidence type="ECO:0000313" key="1">
    <source>
        <dbReference type="EMBL" id="RNA02484.1"/>
    </source>
</evidence>
<gene>
    <name evidence="1" type="ORF">BpHYR1_044681</name>
</gene>
<accession>A0A3M7PU45</accession>
<organism evidence="1 2">
    <name type="scientific">Brachionus plicatilis</name>
    <name type="common">Marine rotifer</name>
    <name type="synonym">Brachionus muelleri</name>
    <dbReference type="NCBI Taxonomy" id="10195"/>
    <lineage>
        <taxon>Eukaryota</taxon>
        <taxon>Metazoa</taxon>
        <taxon>Spiralia</taxon>
        <taxon>Gnathifera</taxon>
        <taxon>Rotifera</taxon>
        <taxon>Eurotatoria</taxon>
        <taxon>Monogononta</taxon>
        <taxon>Pseudotrocha</taxon>
        <taxon>Ploima</taxon>
        <taxon>Brachionidae</taxon>
        <taxon>Brachionus</taxon>
    </lineage>
</organism>
<proteinExistence type="predicted"/>
<dbReference type="AlphaFoldDB" id="A0A3M7PU45"/>
<dbReference type="EMBL" id="REGN01008860">
    <property type="protein sequence ID" value="RNA02484.1"/>
    <property type="molecule type" value="Genomic_DNA"/>
</dbReference>
<protein>
    <submittedName>
        <fullName evidence="1">Uncharacterized protein</fullName>
    </submittedName>
</protein>
<name>A0A3M7PU45_BRAPC</name>
<comment type="caution">
    <text evidence="1">The sequence shown here is derived from an EMBL/GenBank/DDBJ whole genome shotgun (WGS) entry which is preliminary data.</text>
</comment>
<dbReference type="Proteomes" id="UP000276133">
    <property type="component" value="Unassembled WGS sequence"/>
</dbReference>